<protein>
    <submittedName>
        <fullName evidence="1">Predicted protein</fullName>
    </submittedName>
</protein>
<keyword evidence="2" id="KW-1185">Reference proteome</keyword>
<gene>
    <name evidence="1" type="ORF">CPSG_10136</name>
</gene>
<sequence>MASPYAKAVFDVEIMKGPAYTMHASGTAVAAVSKQITYRVHLCSVNASYSVLAMLFLTKHRDVQRNSLKQRAKFVTVERHLQIQKGTKKAQNSITNT</sequence>
<proteinExistence type="predicted"/>
<accession>E9DJY7</accession>
<reference evidence="2" key="1">
    <citation type="journal article" date="2010" name="Genome Res.">
        <title>Population genomic sequencing of Coccidioides fungi reveals recent hybridization and transposon control.</title>
        <authorList>
            <person name="Neafsey D.E."/>
            <person name="Barker B.M."/>
            <person name="Sharpton T.J."/>
            <person name="Stajich J.E."/>
            <person name="Park D.J."/>
            <person name="Whiston E."/>
            <person name="Hung C.-Y."/>
            <person name="McMahan C."/>
            <person name="White J."/>
            <person name="Sykes S."/>
            <person name="Heiman D."/>
            <person name="Young S."/>
            <person name="Zeng Q."/>
            <person name="Abouelleil A."/>
            <person name="Aftuck L."/>
            <person name="Bessette D."/>
            <person name="Brown A."/>
            <person name="FitzGerald M."/>
            <person name="Lui A."/>
            <person name="Macdonald J.P."/>
            <person name="Priest M."/>
            <person name="Orbach M.J."/>
            <person name="Galgiani J.N."/>
            <person name="Kirkland T.N."/>
            <person name="Cole G.T."/>
            <person name="Birren B.W."/>
            <person name="Henn M.R."/>
            <person name="Taylor J.W."/>
            <person name="Rounsley S.D."/>
        </authorList>
    </citation>
    <scope>NUCLEOTIDE SEQUENCE [LARGE SCALE GENOMIC DNA]</scope>
    <source>
        <strain evidence="2">RMSCC 757 / Silveira</strain>
    </source>
</reference>
<reference evidence="2" key="2">
    <citation type="submission" date="2010-03" db="EMBL/GenBank/DDBJ databases">
        <title>The genome sequence of Coccidioides posadasii strain Silveira.</title>
        <authorList>
            <consortium name="The Broad Institute Genome Sequencing Center for Infectious Disease"/>
            <person name="Neafsey D."/>
            <person name="Orbach M."/>
            <person name="Henn M.R."/>
            <person name="Cole G.T."/>
            <person name="Galgiani J."/>
            <person name="Gardner M.J."/>
            <person name="Kirkland T.N."/>
            <person name="Taylor J.W."/>
            <person name="Young S.K."/>
            <person name="Zeng Q."/>
            <person name="Koehrsen M."/>
            <person name="Alvarado L."/>
            <person name="Berlin A."/>
            <person name="Borenstein D."/>
            <person name="Chapman S.B."/>
            <person name="Chen Z."/>
            <person name="Engels R."/>
            <person name="Freedman E."/>
            <person name="Gellesch M."/>
            <person name="Goldberg J."/>
            <person name="Griggs A."/>
            <person name="Gujja S."/>
            <person name="Heilman E."/>
            <person name="Heiman D."/>
            <person name="Howarth C."/>
            <person name="Jen D."/>
            <person name="Larson L."/>
            <person name="Mehta T."/>
            <person name="Neiman D."/>
            <person name="Park D."/>
            <person name="Pearson M."/>
            <person name="Richards J."/>
            <person name="Roberts A."/>
            <person name="Saif S."/>
            <person name="Shea T."/>
            <person name="Shenoy N."/>
            <person name="Sisk P."/>
            <person name="Stolte C."/>
            <person name="Sykes S."/>
            <person name="Walk T."/>
            <person name="White J."/>
            <person name="Yandava C."/>
            <person name="Haas B."/>
            <person name="Nusbaum C."/>
            <person name="Birren B."/>
        </authorList>
    </citation>
    <scope>NUCLEOTIDE SEQUENCE [LARGE SCALE GENOMIC DNA]</scope>
    <source>
        <strain evidence="2">RMSCC 757 / Silveira</strain>
    </source>
</reference>
<evidence type="ECO:0000313" key="1">
    <source>
        <dbReference type="EMBL" id="EFW13267.1"/>
    </source>
</evidence>
<name>E9DJY7_COCPS</name>
<dbReference type="VEuPathDB" id="FungiDB:CPSG_10136"/>
<organism evidence="2">
    <name type="scientific">Coccidioides posadasii (strain RMSCC 757 / Silveira)</name>
    <name type="common">Valley fever fungus</name>
    <dbReference type="NCBI Taxonomy" id="443226"/>
    <lineage>
        <taxon>Eukaryota</taxon>
        <taxon>Fungi</taxon>
        <taxon>Dikarya</taxon>
        <taxon>Ascomycota</taxon>
        <taxon>Pezizomycotina</taxon>
        <taxon>Eurotiomycetes</taxon>
        <taxon>Eurotiomycetidae</taxon>
        <taxon>Onygenales</taxon>
        <taxon>Onygenaceae</taxon>
        <taxon>Coccidioides</taxon>
    </lineage>
</organism>
<evidence type="ECO:0000313" key="2">
    <source>
        <dbReference type="Proteomes" id="UP000002497"/>
    </source>
</evidence>
<dbReference type="Proteomes" id="UP000002497">
    <property type="component" value="Unassembled WGS sequence"/>
</dbReference>
<dbReference type="EMBL" id="GL636526">
    <property type="protein sequence ID" value="EFW13267.1"/>
    <property type="molecule type" value="Genomic_DNA"/>
</dbReference>
<dbReference type="AlphaFoldDB" id="E9DJY7"/>
<dbReference type="HOGENOM" id="CLU_2346531_0_0_1"/>